<evidence type="ECO:0000313" key="5">
    <source>
        <dbReference type="WBParaSite" id="ACAC_0001127401-mRNA-1"/>
    </source>
</evidence>
<evidence type="ECO:0000313" key="4">
    <source>
        <dbReference type="Proteomes" id="UP000035642"/>
    </source>
</evidence>
<evidence type="ECO:0000256" key="1">
    <source>
        <dbReference type="ARBA" id="ARBA00022443"/>
    </source>
</evidence>
<sequence>LEKSVGWYVAIFNFDAVEPTDLSLKVGDRIMVLEGRCNGREGIIPANYVQKCDTPTGATIPTILCRALAVADFEATAANQLSLRAGDVVSVREKTAASDYVTPISADSANQSTATTLFDYEAGQSDELSFRAGDVIVIVEKKDADRWAGHKLNSPNFRGLFPANYVQMSAKSNIPACCCPELK</sequence>
<dbReference type="STRING" id="6313.A0A0K0DIW0"/>
<dbReference type="Pfam" id="PF00018">
    <property type="entry name" value="SH3_1"/>
    <property type="match status" value="1"/>
</dbReference>
<dbReference type="PANTHER" id="PTHR14167">
    <property type="entry name" value="SH3 DOMAIN-CONTAINING"/>
    <property type="match status" value="1"/>
</dbReference>
<dbReference type="Gene3D" id="2.30.30.40">
    <property type="entry name" value="SH3 Domains"/>
    <property type="match status" value="3"/>
</dbReference>
<dbReference type="PROSITE" id="PS50002">
    <property type="entry name" value="SH3"/>
    <property type="match status" value="1"/>
</dbReference>
<proteinExistence type="predicted"/>
<dbReference type="WBParaSite" id="ACAC_0001127401-mRNA-1">
    <property type="protein sequence ID" value="ACAC_0001127401-mRNA-1"/>
    <property type="gene ID" value="ACAC_0001127401"/>
</dbReference>
<dbReference type="PRINTS" id="PR00452">
    <property type="entry name" value="SH3DOMAIN"/>
</dbReference>
<accession>A0A0K0DIW0</accession>
<dbReference type="Pfam" id="PF07653">
    <property type="entry name" value="SH3_2"/>
    <property type="match status" value="1"/>
</dbReference>
<keyword evidence="4" id="KW-1185">Reference proteome</keyword>
<organism evidence="4 5">
    <name type="scientific">Angiostrongylus cantonensis</name>
    <name type="common">Rat lungworm</name>
    <dbReference type="NCBI Taxonomy" id="6313"/>
    <lineage>
        <taxon>Eukaryota</taxon>
        <taxon>Metazoa</taxon>
        <taxon>Ecdysozoa</taxon>
        <taxon>Nematoda</taxon>
        <taxon>Chromadorea</taxon>
        <taxon>Rhabditida</taxon>
        <taxon>Rhabditina</taxon>
        <taxon>Rhabditomorpha</taxon>
        <taxon>Strongyloidea</taxon>
        <taxon>Metastrongylidae</taxon>
        <taxon>Angiostrongylus</taxon>
    </lineage>
</organism>
<dbReference type="CDD" id="cd00174">
    <property type="entry name" value="SH3"/>
    <property type="match status" value="2"/>
</dbReference>
<feature type="domain" description="SH3" evidence="3">
    <location>
        <begin position="109"/>
        <end position="171"/>
    </location>
</feature>
<dbReference type="SUPFAM" id="SSF50044">
    <property type="entry name" value="SH3-domain"/>
    <property type="match status" value="3"/>
</dbReference>
<dbReference type="SMART" id="SM00326">
    <property type="entry name" value="SH3"/>
    <property type="match status" value="3"/>
</dbReference>
<reference evidence="5" key="2">
    <citation type="submission" date="2017-02" db="UniProtKB">
        <authorList>
            <consortium name="WormBaseParasite"/>
        </authorList>
    </citation>
    <scope>IDENTIFICATION</scope>
</reference>
<dbReference type="InterPro" id="IPR001452">
    <property type="entry name" value="SH3_domain"/>
</dbReference>
<dbReference type="InterPro" id="IPR036028">
    <property type="entry name" value="SH3-like_dom_sf"/>
</dbReference>
<keyword evidence="1 2" id="KW-0728">SH3 domain</keyword>
<dbReference type="AlphaFoldDB" id="A0A0K0DIW0"/>
<reference evidence="4" key="1">
    <citation type="submission" date="2012-09" db="EMBL/GenBank/DDBJ databases">
        <authorList>
            <person name="Martin A.A."/>
        </authorList>
    </citation>
    <scope>NUCLEOTIDE SEQUENCE</scope>
</reference>
<evidence type="ECO:0000256" key="2">
    <source>
        <dbReference type="PROSITE-ProRule" id="PRU00192"/>
    </source>
</evidence>
<name>A0A0K0DIW0_ANGCA</name>
<dbReference type="InterPro" id="IPR050384">
    <property type="entry name" value="Endophilin_SH3RF"/>
</dbReference>
<dbReference type="PRINTS" id="PR00499">
    <property type="entry name" value="P67PHOX"/>
</dbReference>
<protein>
    <submittedName>
        <fullName evidence="5">SH3 domain-containing protein</fullName>
    </submittedName>
</protein>
<dbReference type="Proteomes" id="UP000035642">
    <property type="component" value="Unassembled WGS sequence"/>
</dbReference>
<evidence type="ECO:0000259" key="3">
    <source>
        <dbReference type="PROSITE" id="PS50002"/>
    </source>
</evidence>